<name>A0ABW2R6E9_9BURK</name>
<evidence type="ECO:0008006" key="5">
    <source>
        <dbReference type="Google" id="ProtNLM"/>
    </source>
</evidence>
<protein>
    <recommendedName>
        <fullName evidence="5">Multicopper oxidase</fullName>
    </recommendedName>
</protein>
<dbReference type="EMBL" id="JBHTBX010000002">
    <property type="protein sequence ID" value="MFC7433652.1"/>
    <property type="molecule type" value="Genomic_DNA"/>
</dbReference>
<keyword evidence="4" id="KW-1185">Reference proteome</keyword>
<feature type="compositionally biased region" description="Basic and acidic residues" evidence="1">
    <location>
        <begin position="408"/>
        <end position="420"/>
    </location>
</feature>
<feature type="signal peptide" evidence="2">
    <location>
        <begin position="1"/>
        <end position="31"/>
    </location>
</feature>
<feature type="chain" id="PRO_5046911697" description="Multicopper oxidase" evidence="2">
    <location>
        <begin position="32"/>
        <end position="439"/>
    </location>
</feature>
<keyword evidence="2" id="KW-0732">Signal</keyword>
<organism evidence="3 4">
    <name type="scientific">Hydrogenophaga bisanensis</name>
    <dbReference type="NCBI Taxonomy" id="439611"/>
    <lineage>
        <taxon>Bacteria</taxon>
        <taxon>Pseudomonadati</taxon>
        <taxon>Pseudomonadota</taxon>
        <taxon>Betaproteobacteria</taxon>
        <taxon>Burkholderiales</taxon>
        <taxon>Comamonadaceae</taxon>
        <taxon>Hydrogenophaga</taxon>
    </lineage>
</organism>
<accession>A0ABW2R6E9</accession>
<sequence length="439" mass="45940">MSQQTSLGALAGSRTAIALVAALLVAGPSLAQTAPTQLWVDLSTSTMTGMPSMMQGGVGGMIGGLFGGRGGGGSQTYGHASGRFIQQGSNPGLMGSFPPDRVIDVALFNPRRPGVEAALAIPPTMGMGEQLPLVPPSPSFREPGEATGPTEVPDIKGRILVYWGCGEKVRPGQPRVINLASNPTQWAPVLAGRHAPERAARVGAQHALYPNEKNTVNPQANTSLQGEHQVLGDGVPASMRFTLGERQDLMTAIRLQTQGALTDSIQLSWLPIPRAHAYHLHAMGMAGQDMVLWSSADNGDAGLGLFDYLTESTSARWVKDKVLLSPETTECAVPQGIFAGGQGAEAGGGAMLRMIAYGPESHFSHPVKPANPPKNWQPEWTVRVRTKSQTMAMLGIDMSGMASGGQAPDREAPPPTEDKPSSGGILPGAGTILRGIFGR</sequence>
<evidence type="ECO:0000256" key="2">
    <source>
        <dbReference type="SAM" id="SignalP"/>
    </source>
</evidence>
<reference evidence="4" key="1">
    <citation type="journal article" date="2019" name="Int. J. Syst. Evol. Microbiol.">
        <title>The Global Catalogue of Microorganisms (GCM) 10K type strain sequencing project: providing services to taxonomists for standard genome sequencing and annotation.</title>
        <authorList>
            <consortium name="The Broad Institute Genomics Platform"/>
            <consortium name="The Broad Institute Genome Sequencing Center for Infectious Disease"/>
            <person name="Wu L."/>
            <person name="Ma J."/>
        </authorList>
    </citation>
    <scope>NUCLEOTIDE SEQUENCE [LARGE SCALE GENOMIC DNA]</scope>
    <source>
        <strain evidence="4">CCUG 54518</strain>
    </source>
</reference>
<proteinExistence type="predicted"/>
<evidence type="ECO:0000313" key="4">
    <source>
        <dbReference type="Proteomes" id="UP001596495"/>
    </source>
</evidence>
<dbReference type="Proteomes" id="UP001596495">
    <property type="component" value="Unassembled WGS sequence"/>
</dbReference>
<dbReference type="RefSeq" id="WP_382253960.1">
    <property type="nucleotide sequence ID" value="NZ_JBHTBX010000002.1"/>
</dbReference>
<comment type="caution">
    <text evidence="3">The sequence shown here is derived from an EMBL/GenBank/DDBJ whole genome shotgun (WGS) entry which is preliminary data.</text>
</comment>
<feature type="region of interest" description="Disordered" evidence="1">
    <location>
        <begin position="399"/>
        <end position="430"/>
    </location>
</feature>
<gene>
    <name evidence="3" type="ORF">ACFQNJ_03925</name>
</gene>
<evidence type="ECO:0000256" key="1">
    <source>
        <dbReference type="SAM" id="MobiDB-lite"/>
    </source>
</evidence>
<evidence type="ECO:0000313" key="3">
    <source>
        <dbReference type="EMBL" id="MFC7433652.1"/>
    </source>
</evidence>